<accession>A0A080VMV0</accession>
<proteinExistence type="predicted"/>
<feature type="signal peptide" evidence="1">
    <location>
        <begin position="1"/>
        <end position="24"/>
    </location>
</feature>
<dbReference type="EMBL" id="CVVU01000259">
    <property type="protein sequence ID" value="CRP97957.1"/>
    <property type="molecule type" value="Genomic_DNA"/>
</dbReference>
<accession>A0A1S1C7P6</accession>
<dbReference type="EMBL" id="NSNE01000019">
    <property type="protein sequence ID" value="RPM08675.1"/>
    <property type="molecule type" value="Genomic_DNA"/>
</dbReference>
<dbReference type="RefSeq" id="WP_003083536.1">
    <property type="nucleotide sequence ID" value="NZ_AP014622.1"/>
</dbReference>
<dbReference type="Proteomes" id="UP000284767">
    <property type="component" value="Unassembled WGS sequence"/>
</dbReference>
<evidence type="ECO:0000313" key="2">
    <source>
        <dbReference type="EMBL" id="CRP97957.1"/>
    </source>
</evidence>
<dbReference type="EMBL" id="CP136986">
    <property type="protein sequence ID" value="WOS78191.1"/>
    <property type="molecule type" value="Genomic_DNA"/>
</dbReference>
<organism evidence="2 7">
    <name type="scientific">Pseudomonas aeruginosa</name>
    <dbReference type="NCBI Taxonomy" id="287"/>
    <lineage>
        <taxon>Bacteria</taxon>
        <taxon>Pseudomonadati</taxon>
        <taxon>Pseudomonadota</taxon>
        <taxon>Gammaproteobacteria</taxon>
        <taxon>Pseudomonadales</taxon>
        <taxon>Pseudomonadaceae</taxon>
        <taxon>Pseudomonas</taxon>
    </lineage>
</organism>
<dbReference type="PROSITE" id="PS51257">
    <property type="entry name" value="PROKAR_LIPOPROTEIN"/>
    <property type="match status" value="1"/>
</dbReference>
<reference evidence="6" key="7">
    <citation type="submission" date="2023-06" db="EMBL/GenBank/DDBJ databases">
        <authorList>
            <consortium name="Clinical and Environmental Microbiology Branch: Whole genome sequencing antimicrobial resistance pathogens in the healthcare setting"/>
        </authorList>
    </citation>
    <scope>NUCLEOTIDE SEQUENCE</scope>
    <source>
        <strain evidence="6">2021CK-01020</strain>
    </source>
</reference>
<reference evidence="5 9" key="4">
    <citation type="submission" date="2017-08" db="EMBL/GenBank/DDBJ databases">
        <authorList>
            <person name="Feschi L."/>
            <person name="Jeukens J."/>
            <person name="Emond-Rheault J.-G."/>
            <person name="Kukavica-Ibrulj I."/>
            <person name="Boyle B."/>
            <person name="Levesque R.C."/>
        </authorList>
    </citation>
    <scope>NUCLEOTIDE SEQUENCE [LARGE SCALE GENOMIC DNA]</scope>
    <source>
        <strain evidence="5 9">PA-W36</strain>
    </source>
</reference>
<reference evidence="5 9" key="5">
    <citation type="submission" date="2019-01" db="EMBL/GenBank/DDBJ databases">
        <title>The Pseudomonas aeruginosa pan-genome provides new insights on its population structure, horizontal gene transfer and pathogenicity.</title>
        <authorList>
            <person name="Freschi L."/>
            <person name="Vincent A.T."/>
            <person name="Jeukens J."/>
            <person name="Emond-Rheault J.-G."/>
            <person name="Kukavica-Ibrulj I."/>
            <person name="Dupont M.-J."/>
            <person name="Charette S.J."/>
            <person name="Boyle B."/>
            <person name="Levesque R.C."/>
        </authorList>
    </citation>
    <scope>NUCLEOTIDE SEQUENCE [LARGE SCALE GENOMIC DNA]</scope>
    <source>
        <strain evidence="5 9">PA-W36</strain>
    </source>
</reference>
<dbReference type="Proteomes" id="UP000045039">
    <property type="component" value="Unassembled WGS sequence"/>
</dbReference>
<evidence type="ECO:0000313" key="3">
    <source>
        <dbReference type="EMBL" id="MUI38885.1"/>
    </source>
</evidence>
<evidence type="ECO:0000313" key="9">
    <source>
        <dbReference type="Proteomes" id="UP000284767"/>
    </source>
</evidence>
<evidence type="ECO:0000313" key="10">
    <source>
        <dbReference type="Proteomes" id="UP000433532"/>
    </source>
</evidence>
<reference evidence="7" key="2">
    <citation type="submission" date="2015-06" db="EMBL/GenBank/DDBJ databases">
        <authorList>
            <person name="Radhakrishnan Rajesh"/>
            <person name="Underwood Anthony"/>
            <person name="Al-Shahib Ali"/>
        </authorList>
    </citation>
    <scope>NUCLEOTIDE SEQUENCE [LARGE SCALE GENOMIC DNA]</scope>
    <source>
        <strain evidence="7">P19_London_7_VIM_2_05_10</strain>
    </source>
</reference>
<dbReference type="Proteomes" id="UP000194857">
    <property type="component" value="Unassembled WGS sequence"/>
</dbReference>
<feature type="chain" id="PRO_5015028557" evidence="1">
    <location>
        <begin position="25"/>
        <end position="131"/>
    </location>
</feature>
<reference evidence="6" key="8">
    <citation type="submission" date="2023-10" db="EMBL/GenBank/DDBJ databases">
        <title>Pathogen: clinical or host-associated sample.</title>
        <authorList>
            <person name="Hergert J."/>
            <person name="Casey R."/>
            <person name="Wagner J."/>
            <person name="Young E.L."/>
            <person name="Oakeson K.F."/>
        </authorList>
    </citation>
    <scope>NUCLEOTIDE SEQUENCE</scope>
    <source>
        <strain evidence="6">2021CK-01020</strain>
    </source>
</reference>
<reference evidence="4 8" key="3">
    <citation type="submission" date="2017-05" db="EMBL/GenBank/DDBJ databases">
        <authorList>
            <person name="Song R."/>
            <person name="Chenine A.L."/>
            <person name="Ruprecht R.M."/>
        </authorList>
    </citation>
    <scope>NUCLEOTIDE SEQUENCE [LARGE SCALE GENOMIC DNA]</scope>
    <source>
        <strain evidence="4 8">S567_C10_BS</strain>
    </source>
</reference>
<sequence length="131" mass="14581">MPVLALRLTALAALAISVSGCVMEAYGSRARSDAQSWIGLPIQDVIKRFGEPERVTGDAARQKYVWKEYENYSHDYDYTYYEQGHGNTPNSSVLNQKTGTANQSGYYTCIYEFFADASGRVVDATARGECR</sequence>
<dbReference type="Proteomes" id="UP001297540">
    <property type="component" value="Chromosome"/>
</dbReference>
<evidence type="ECO:0000313" key="6">
    <source>
        <dbReference type="EMBL" id="WOS78191.1"/>
    </source>
</evidence>
<dbReference type="EMBL" id="NFFZ01000007">
    <property type="protein sequence ID" value="OTI61261.1"/>
    <property type="molecule type" value="Genomic_DNA"/>
</dbReference>
<name>A0A080VMV0_PSEAI</name>
<dbReference type="EMBL" id="WOAD01000037">
    <property type="protein sequence ID" value="MUI38885.1"/>
    <property type="molecule type" value="Genomic_DNA"/>
</dbReference>
<gene>
    <name evidence="4" type="ORF">CAZ10_15395</name>
    <name evidence="3" type="ORF">GNQ48_28185</name>
    <name evidence="5" type="ORF">IPC1295_26415</name>
    <name evidence="6" type="ORF">L4V69_03405</name>
    <name evidence="2" type="ORF">PAERUG_P19_London_7_VIM_2_05_10_06235</name>
</gene>
<protein>
    <submittedName>
        <fullName evidence="2">Uncharacterized protein</fullName>
    </submittedName>
</protein>
<reference evidence="3 10" key="6">
    <citation type="submission" date="2019-11" db="EMBL/GenBank/DDBJ databases">
        <title>Genomes of ocular Pseudomonas aeruginosa isolates.</title>
        <authorList>
            <person name="Khan M."/>
            <person name="Rice S.A."/>
            <person name="Willcox M.D.P."/>
            <person name="Stapleton F."/>
        </authorList>
    </citation>
    <scope>NUCLEOTIDE SEQUENCE [LARGE SCALE GENOMIC DNA]</scope>
    <source>
        <strain evidence="3 10">PA221</strain>
    </source>
</reference>
<dbReference type="AlphaFoldDB" id="A0A080VMV0"/>
<evidence type="ECO:0000256" key="1">
    <source>
        <dbReference type="SAM" id="SignalP"/>
    </source>
</evidence>
<evidence type="ECO:0000313" key="7">
    <source>
        <dbReference type="Proteomes" id="UP000045039"/>
    </source>
</evidence>
<evidence type="ECO:0000313" key="8">
    <source>
        <dbReference type="Proteomes" id="UP000194857"/>
    </source>
</evidence>
<dbReference type="Proteomes" id="UP000433532">
    <property type="component" value="Unassembled WGS sequence"/>
</dbReference>
<evidence type="ECO:0000313" key="5">
    <source>
        <dbReference type="EMBL" id="RPM08675.1"/>
    </source>
</evidence>
<evidence type="ECO:0000313" key="4">
    <source>
        <dbReference type="EMBL" id="OTI61261.1"/>
    </source>
</evidence>
<keyword evidence="1" id="KW-0732">Signal</keyword>
<reference evidence="2" key="1">
    <citation type="submission" date="2015-06" db="EMBL/GenBank/DDBJ databases">
        <authorList>
            <person name="Radhakrishnan R."/>
            <person name="Underwood A."/>
            <person name="Al-Shahib A."/>
        </authorList>
    </citation>
    <scope>NUCLEOTIDE SEQUENCE</scope>
    <source>
        <strain evidence="2">P19_London_7_VIM_2_05_10</strain>
    </source>
</reference>